<dbReference type="Proteomes" id="UP000000724">
    <property type="component" value="Contig Pc00c06"/>
</dbReference>
<dbReference type="KEGG" id="pcs:N7525_010251"/>
<gene>
    <name evidence="5" type="ORF">Pc06g01430</name>
    <name evidence="5" type="ORF">PCH_Pc06g01430</name>
</gene>
<dbReference type="PROSITE" id="PS00108">
    <property type="entry name" value="PROTEIN_KINASE_ST"/>
    <property type="match status" value="1"/>
</dbReference>
<feature type="domain" description="Protein kinase" evidence="4">
    <location>
        <begin position="20"/>
        <end position="229"/>
    </location>
</feature>
<dbReference type="OrthoDB" id="5979581at2759"/>
<dbReference type="InterPro" id="IPR000719">
    <property type="entry name" value="Prot_kinase_dom"/>
</dbReference>
<dbReference type="SMART" id="SM00220">
    <property type="entry name" value="S_TKc"/>
    <property type="match status" value="1"/>
</dbReference>
<accession>B6GW81</accession>
<dbReference type="Pfam" id="PF00069">
    <property type="entry name" value="Pkinase"/>
    <property type="match status" value="1"/>
</dbReference>
<proteinExistence type="inferred from homology"/>
<dbReference type="Gene3D" id="1.10.510.10">
    <property type="entry name" value="Transferase(Phosphotransferase) domain 1"/>
    <property type="match status" value="1"/>
</dbReference>
<dbReference type="HOGENOM" id="CLU_076146_0_1_1"/>
<reference evidence="5 6" key="1">
    <citation type="journal article" date="2008" name="Nat. Biotechnol.">
        <title>Genome sequencing and analysis of the filamentous fungus Penicillium chrysogenum.</title>
        <authorList>
            <person name="van den Berg M.A."/>
            <person name="Albang R."/>
            <person name="Albermann K."/>
            <person name="Badger J.H."/>
            <person name="Daran J.-M."/>
            <person name="Driessen A.J.M."/>
            <person name="Garcia-Estrada C."/>
            <person name="Fedorova N.D."/>
            <person name="Harris D.M."/>
            <person name="Heijne W.H.M."/>
            <person name="Joardar V.S."/>
            <person name="Kiel J.A.K.W."/>
            <person name="Kovalchuk A."/>
            <person name="Martin J.F."/>
            <person name="Nierman W.C."/>
            <person name="Nijland J.G."/>
            <person name="Pronk J.T."/>
            <person name="Roubos J.A."/>
            <person name="van der Klei I.J."/>
            <person name="van Peij N.N.M.E."/>
            <person name="Veenhuis M."/>
            <person name="von Doehren H."/>
            <person name="Wagner C."/>
            <person name="Wortman J.R."/>
            <person name="Bovenberg R.A.L."/>
        </authorList>
    </citation>
    <scope>NUCLEOTIDE SEQUENCE [LARGE SCALE GENOMIC DNA]</scope>
    <source>
        <strain evidence="6">ATCC 28089 / DSM 1075 / NRRL 1951 / Wisconsin 54-1255</strain>
    </source>
</reference>
<dbReference type="SUPFAM" id="SSF56112">
    <property type="entry name" value="Protein kinase-like (PK-like)"/>
    <property type="match status" value="1"/>
</dbReference>
<dbReference type="GO" id="GO:0005524">
    <property type="term" value="F:ATP binding"/>
    <property type="evidence" value="ECO:0007669"/>
    <property type="project" value="UniProtKB-KW"/>
</dbReference>
<evidence type="ECO:0000313" key="6">
    <source>
        <dbReference type="Proteomes" id="UP000000724"/>
    </source>
</evidence>
<dbReference type="InterPro" id="IPR008271">
    <property type="entry name" value="Ser/Thr_kinase_AS"/>
</dbReference>
<evidence type="ECO:0000313" key="5">
    <source>
        <dbReference type="EMBL" id="CAP79136.1"/>
    </source>
</evidence>
<protein>
    <submittedName>
        <fullName evidence="5">Pc06g01430 protein</fullName>
    </submittedName>
</protein>
<evidence type="ECO:0000259" key="4">
    <source>
        <dbReference type="PROSITE" id="PS50011"/>
    </source>
</evidence>
<dbReference type="eggNOG" id="KOG0578">
    <property type="taxonomic scope" value="Eukaryota"/>
</dbReference>
<evidence type="ECO:0000256" key="3">
    <source>
        <dbReference type="ARBA" id="ARBA00022840"/>
    </source>
</evidence>
<dbReference type="STRING" id="500485.B6GW81"/>
<dbReference type="GO" id="GO:0004672">
    <property type="term" value="F:protein kinase activity"/>
    <property type="evidence" value="ECO:0007669"/>
    <property type="project" value="InterPro"/>
</dbReference>
<keyword evidence="2" id="KW-0547">Nucleotide-binding</keyword>
<evidence type="ECO:0000256" key="1">
    <source>
        <dbReference type="ARBA" id="ARBA00008874"/>
    </source>
</evidence>
<dbReference type="VEuPathDB" id="FungiDB:PCH_Pc06g01430"/>
<evidence type="ECO:0000256" key="2">
    <source>
        <dbReference type="ARBA" id="ARBA00022741"/>
    </source>
</evidence>
<dbReference type="InterPro" id="IPR051931">
    <property type="entry name" value="PAK3-like"/>
</dbReference>
<organism evidence="5 6">
    <name type="scientific">Penicillium rubens (strain ATCC 28089 / DSM 1075 / NRRL 1951 / Wisconsin 54-1255)</name>
    <name type="common">Penicillium chrysogenum</name>
    <dbReference type="NCBI Taxonomy" id="500485"/>
    <lineage>
        <taxon>Eukaryota</taxon>
        <taxon>Fungi</taxon>
        <taxon>Dikarya</taxon>
        <taxon>Ascomycota</taxon>
        <taxon>Pezizomycotina</taxon>
        <taxon>Eurotiomycetes</taxon>
        <taxon>Eurotiomycetidae</taxon>
        <taxon>Eurotiales</taxon>
        <taxon>Aspergillaceae</taxon>
        <taxon>Penicillium</taxon>
        <taxon>Penicillium chrysogenum species complex</taxon>
    </lineage>
</organism>
<dbReference type="EMBL" id="AM920421">
    <property type="protein sequence ID" value="CAP79136.1"/>
    <property type="molecule type" value="Genomic_DNA"/>
</dbReference>
<dbReference type="AlphaFoldDB" id="B6GW81"/>
<dbReference type="PANTHER" id="PTHR45832:SF22">
    <property type="entry name" value="SERINE_THREONINE-PROTEIN KINASE SAMKA-RELATED"/>
    <property type="match status" value="1"/>
</dbReference>
<sequence length="229" mass="25981">MSAPFYIGQRLKGKLNWYNITKHLKIVFGWQGVRIEARELTTCTNSERSQTGQSVVIKSVRHFRLENERDVLKQFQGRSPFIRPLIDEIIEPQDPPAIVVKFLDDHLLNATTSKHLSKHEIKYVARRVLQALSVLHRDGFVHTDIKPDNILVNYRTGAGSIRFTDVQLADCGSTVPACSKYAKDGDLIGAPIWRSPEAQLQIGWDTSTDIWSFGAMVCVYTRHAFVIGF</sequence>
<comment type="similarity">
    <text evidence="1">Belongs to the protein kinase superfamily. STE Ser/Thr protein kinase family. STE20 subfamily.</text>
</comment>
<dbReference type="InterPro" id="IPR011009">
    <property type="entry name" value="Kinase-like_dom_sf"/>
</dbReference>
<dbReference type="PROSITE" id="PS50011">
    <property type="entry name" value="PROTEIN_KINASE_DOM"/>
    <property type="match status" value="1"/>
</dbReference>
<dbReference type="OMA" id="ADHEEYE"/>
<dbReference type="PANTHER" id="PTHR45832">
    <property type="entry name" value="SERINE/THREONINE-PROTEIN KINASE SAMKA-RELATED-RELATED"/>
    <property type="match status" value="1"/>
</dbReference>
<keyword evidence="3" id="KW-0067">ATP-binding</keyword>
<dbReference type="BioCyc" id="PCHR:PC06G01430-MONOMER"/>
<dbReference type="GeneID" id="8310529"/>
<name>B6GW81_PENRW</name>
<keyword evidence="6" id="KW-1185">Reference proteome</keyword>